<feature type="compositionally biased region" description="Basic and acidic residues" evidence="1">
    <location>
        <begin position="103"/>
        <end position="115"/>
    </location>
</feature>
<reference evidence="2" key="1">
    <citation type="submission" date="2021-01" db="EMBL/GenBank/DDBJ databases">
        <authorList>
            <person name="Corre E."/>
            <person name="Pelletier E."/>
            <person name="Niang G."/>
            <person name="Scheremetjew M."/>
            <person name="Finn R."/>
            <person name="Kale V."/>
            <person name="Holt S."/>
            <person name="Cochrane G."/>
            <person name="Meng A."/>
            <person name="Brown T."/>
            <person name="Cohen L."/>
        </authorList>
    </citation>
    <scope>NUCLEOTIDE SEQUENCE</scope>
    <source>
        <strain evidence="2">CCMP3346</strain>
    </source>
</reference>
<protein>
    <submittedName>
        <fullName evidence="2">Uncharacterized protein</fullName>
    </submittedName>
</protein>
<evidence type="ECO:0000256" key="1">
    <source>
        <dbReference type="SAM" id="MobiDB-lite"/>
    </source>
</evidence>
<name>A0A7S1JLQ0_9ALVE</name>
<gene>
    <name evidence="2" type="ORF">VBRA1451_LOCUS2830</name>
</gene>
<proteinExistence type="predicted"/>
<evidence type="ECO:0000313" key="2">
    <source>
        <dbReference type="EMBL" id="CAD9047776.1"/>
    </source>
</evidence>
<dbReference type="EMBL" id="HBGB01004841">
    <property type="protein sequence ID" value="CAD9047776.1"/>
    <property type="molecule type" value="Transcribed_RNA"/>
</dbReference>
<feature type="region of interest" description="Disordered" evidence="1">
    <location>
        <begin position="103"/>
        <end position="139"/>
    </location>
</feature>
<organism evidence="2">
    <name type="scientific">Vitrella brassicaformis</name>
    <dbReference type="NCBI Taxonomy" id="1169539"/>
    <lineage>
        <taxon>Eukaryota</taxon>
        <taxon>Sar</taxon>
        <taxon>Alveolata</taxon>
        <taxon>Colpodellida</taxon>
        <taxon>Vitrellaceae</taxon>
        <taxon>Vitrella</taxon>
    </lineage>
</organism>
<sequence length="139" mass="15990">MHTRKGEEIRRDRTDRCDVGWRGWPGRGESYKTYIGNVCNVVCTAGPAWKRVVRHIDTQTCRQTYESTKVSIQPKIESMQPKIGTKALPCLSVLSGEKIDTHVRHVDRSDKERESTLPYSLQQQKTERALQSVNQPYTD</sequence>
<feature type="compositionally biased region" description="Polar residues" evidence="1">
    <location>
        <begin position="117"/>
        <end position="139"/>
    </location>
</feature>
<accession>A0A7S1JLQ0</accession>
<dbReference type="AlphaFoldDB" id="A0A7S1JLQ0"/>